<feature type="compositionally biased region" description="Polar residues" evidence="1">
    <location>
        <begin position="25"/>
        <end position="34"/>
    </location>
</feature>
<gene>
    <name evidence="2" type="ORF">C7M84_019040</name>
</gene>
<dbReference type="EMBL" id="QCYY01003496">
    <property type="protein sequence ID" value="ROT63076.1"/>
    <property type="molecule type" value="Genomic_DNA"/>
</dbReference>
<accession>A0A3R7SJ00</accession>
<reference evidence="2 3" key="1">
    <citation type="submission" date="2018-04" db="EMBL/GenBank/DDBJ databases">
        <authorList>
            <person name="Zhang X."/>
            <person name="Yuan J."/>
            <person name="Li F."/>
            <person name="Xiang J."/>
        </authorList>
    </citation>
    <scope>NUCLEOTIDE SEQUENCE [LARGE SCALE GENOMIC DNA]</scope>
    <source>
        <tissue evidence="2">Muscle</tissue>
    </source>
</reference>
<evidence type="ECO:0008006" key="4">
    <source>
        <dbReference type="Google" id="ProtNLM"/>
    </source>
</evidence>
<dbReference type="Proteomes" id="UP000283509">
    <property type="component" value="Unassembled WGS sequence"/>
</dbReference>
<evidence type="ECO:0000313" key="3">
    <source>
        <dbReference type="Proteomes" id="UP000283509"/>
    </source>
</evidence>
<name>A0A3R7SJ00_PENVA</name>
<organism evidence="2 3">
    <name type="scientific">Penaeus vannamei</name>
    <name type="common">Whiteleg shrimp</name>
    <name type="synonym">Litopenaeus vannamei</name>
    <dbReference type="NCBI Taxonomy" id="6689"/>
    <lineage>
        <taxon>Eukaryota</taxon>
        <taxon>Metazoa</taxon>
        <taxon>Ecdysozoa</taxon>
        <taxon>Arthropoda</taxon>
        <taxon>Crustacea</taxon>
        <taxon>Multicrustacea</taxon>
        <taxon>Malacostraca</taxon>
        <taxon>Eumalacostraca</taxon>
        <taxon>Eucarida</taxon>
        <taxon>Decapoda</taxon>
        <taxon>Dendrobranchiata</taxon>
        <taxon>Penaeoidea</taxon>
        <taxon>Penaeidae</taxon>
        <taxon>Penaeus</taxon>
    </lineage>
</organism>
<feature type="region of interest" description="Disordered" evidence="1">
    <location>
        <begin position="496"/>
        <end position="543"/>
    </location>
</feature>
<sequence>MPKGTSRQARYEKFQERRNIRPINQPASRVTSPARSDHVAAVASGSNPNVSRAVEVMVAEPEPQSDRDKLVQQLRRQLEERSEELAEAQRQLQGYQWAMPGFSTVSAQIQGSTRDAEIHERQQLQQRNSELEEARRPTRPSRMPDIATLQAYNTSLARGHPQPLPRSRPSTPEPVTHPRTTGNQQDPASTMPYHAAPLTSLRSFSPRRSGIAECQTAMVSSAPTVNYVFTMETVPHFRGEVLASQPLKKNQEVEGWIRAIENIIKPMTSEAYIQAARANCRGSAELIINSPLFDNIIDWNTFKAALRSKFRGTYTSADFFKVLYDIKMVPGQAPMDFFLQLEGSVYQGHRDHREAIGDPSQLVKWVFLSGLPAWLRDFLALKEDGSPAQIAEGLNKIWNSRHGIQHCSRAYQPEDWTQRPSRPSRARDVFAMPVAGRPVNHQTVTSQRWCEYHPLTTHDNAECRAKGRRHTSSPQFNRRCYECRSSEHFVKECPFRQRQGDEAPRSPGQGDPGSIPQGNYTSSNGRISEIPRMHGTTTRADDC</sequence>
<proteinExistence type="predicted"/>
<protein>
    <recommendedName>
        <fullName evidence="4">CCHC-type domain-containing protein</fullName>
    </recommendedName>
</protein>
<dbReference type="AlphaFoldDB" id="A0A3R7SJ00"/>
<feature type="region of interest" description="Disordered" evidence="1">
    <location>
        <begin position="157"/>
        <end position="193"/>
    </location>
</feature>
<keyword evidence="3" id="KW-1185">Reference proteome</keyword>
<feature type="compositionally biased region" description="Polar residues" evidence="1">
    <location>
        <begin position="516"/>
        <end position="526"/>
    </location>
</feature>
<evidence type="ECO:0000256" key="1">
    <source>
        <dbReference type="SAM" id="MobiDB-lite"/>
    </source>
</evidence>
<dbReference type="OrthoDB" id="6382106at2759"/>
<comment type="caution">
    <text evidence="2">The sequence shown here is derived from an EMBL/GenBank/DDBJ whole genome shotgun (WGS) entry which is preliminary data.</text>
</comment>
<feature type="compositionally biased region" description="Polar residues" evidence="1">
    <location>
        <begin position="178"/>
        <end position="188"/>
    </location>
</feature>
<feature type="region of interest" description="Disordered" evidence="1">
    <location>
        <begin position="1"/>
        <end position="48"/>
    </location>
</feature>
<feature type="compositionally biased region" description="Basic and acidic residues" evidence="1">
    <location>
        <begin position="9"/>
        <end position="19"/>
    </location>
</feature>
<evidence type="ECO:0000313" key="2">
    <source>
        <dbReference type="EMBL" id="ROT63076.1"/>
    </source>
</evidence>
<reference evidence="2 3" key="2">
    <citation type="submission" date="2019-01" db="EMBL/GenBank/DDBJ databases">
        <title>The decoding of complex shrimp genome reveals the adaptation for benthos swimmer, frequently molting mechanism and breeding impact on genome.</title>
        <authorList>
            <person name="Sun Y."/>
            <person name="Gao Y."/>
            <person name="Yu Y."/>
        </authorList>
    </citation>
    <scope>NUCLEOTIDE SEQUENCE [LARGE SCALE GENOMIC DNA]</scope>
    <source>
        <tissue evidence="2">Muscle</tissue>
    </source>
</reference>
<feature type="region of interest" description="Disordered" evidence="1">
    <location>
        <begin position="124"/>
        <end position="145"/>
    </location>
</feature>